<name>A0ABU0IGV7_9HYPH</name>
<evidence type="ECO:0000313" key="1">
    <source>
        <dbReference type="EMBL" id="MDQ0457502.1"/>
    </source>
</evidence>
<reference evidence="1 2" key="1">
    <citation type="submission" date="2023-07" db="EMBL/GenBank/DDBJ databases">
        <title>Genomic Encyclopedia of Type Strains, Phase IV (KMG-IV): sequencing the most valuable type-strain genomes for metagenomic binning, comparative biology and taxonomic classification.</title>
        <authorList>
            <person name="Goeker M."/>
        </authorList>
    </citation>
    <scope>NUCLEOTIDE SEQUENCE [LARGE SCALE GENOMIC DNA]</scope>
    <source>
        <strain evidence="1 2">DSM 100301</strain>
    </source>
</reference>
<dbReference type="SUPFAM" id="SSF52540">
    <property type="entry name" value="P-loop containing nucleoside triphosphate hydrolases"/>
    <property type="match status" value="1"/>
</dbReference>
<comment type="caution">
    <text evidence="1">The sequence shown here is derived from an EMBL/GenBank/DDBJ whole genome shotgun (WGS) entry which is preliminary data.</text>
</comment>
<keyword evidence="2" id="KW-1185">Reference proteome</keyword>
<evidence type="ECO:0000313" key="2">
    <source>
        <dbReference type="Proteomes" id="UP001235269"/>
    </source>
</evidence>
<dbReference type="RefSeq" id="WP_307159664.1">
    <property type="nucleotide sequence ID" value="NZ_JAUSWH010000015.1"/>
</dbReference>
<proteinExistence type="predicted"/>
<accession>A0ABU0IGV7</accession>
<dbReference type="Gene3D" id="3.40.50.300">
    <property type="entry name" value="P-loop containing nucleotide triphosphate hydrolases"/>
    <property type="match status" value="1"/>
</dbReference>
<dbReference type="InterPro" id="IPR027417">
    <property type="entry name" value="P-loop_NTPase"/>
</dbReference>
<dbReference type="Proteomes" id="UP001235269">
    <property type="component" value="Unassembled WGS sequence"/>
</dbReference>
<organism evidence="1 2">
    <name type="scientific">Rhizobium paknamense</name>
    <dbReference type="NCBI Taxonomy" id="1206817"/>
    <lineage>
        <taxon>Bacteria</taxon>
        <taxon>Pseudomonadati</taxon>
        <taxon>Pseudomonadota</taxon>
        <taxon>Alphaproteobacteria</taxon>
        <taxon>Hyphomicrobiales</taxon>
        <taxon>Rhizobiaceae</taxon>
        <taxon>Rhizobium/Agrobacterium group</taxon>
        <taxon>Rhizobium</taxon>
    </lineage>
</organism>
<protein>
    <recommendedName>
        <fullName evidence="3">AAA+ ATPase domain-containing protein</fullName>
    </recommendedName>
</protein>
<sequence length="817" mass="93372">MHDLLDLAAILKTEEANEAETRHKVIDTVLHDILGWPRARTKVEEFIAPGFADYVLTRPNGEFMFLVEAKRIGKAFELPIPHKAGELFCYLGIKQLQSDANIRSTMQQVREYCMDVGCEYAAITNGNEWIAFKCFEKGKRWDELKAFVIRDLRFFLEESTKATNAFSFIAITEHASLVSTLSSAPPKDRQVYIAKDRILPYSHPISSNRLASTLRPIVNRLFGVISDDQTELMDRCYVSDRNYNQVLSGMRSVIKDSLTPYFEQYGVEQLSDTGKGGSIGGRITKNLKNARGGEVLVLFGGKGAGKSTFIRRLLRHTPPRWLRDNGVTAVVDMLEVPEDKSRIHSEIWRRLVRDLDVDQTLSSSREVLLRDLFSDRFETASRQELSGLPRGGEIYNDRLNSLVSAWKNDLEYCATRLAENSAAAGKGVVVVIDNTDQYSGPIQDFCFTTAQEIARSLSCITLISMREERFHNSKIHGVLDAFQNSGFHLSSPKPSTVFLKRLEYTIGLLRNEKRRSEITAATDADLINDCCKYLEIVASGIRDTESPLNSFLTACGHGDIRLTLDLFRSFLLSGYTNVQEMLDAGRWNFQIHQVIKPVMVPTRYFYDEQLSDIPNIFQARDSRLASHFTSLRILRRLAKNIGGGSSDFVTIAELRSYFVETFRMAEDFAQCMDILLQHGFVEANNRLDYFDESVDQVRTTNYGLYMLNELAFTFTYLDLVFADCNYYDEQVCNSITAYANEEYKLFLSRERTERVRIRLERTKEFISYLAREEQRENELFDLKIPVGEGFADKLQQTFDVESKRVIASAGKQKYDRR</sequence>
<evidence type="ECO:0008006" key="3">
    <source>
        <dbReference type="Google" id="ProtNLM"/>
    </source>
</evidence>
<gene>
    <name evidence="1" type="ORF">QO005_003860</name>
</gene>
<dbReference type="EMBL" id="JAUSWH010000015">
    <property type="protein sequence ID" value="MDQ0457502.1"/>
    <property type="molecule type" value="Genomic_DNA"/>
</dbReference>